<evidence type="ECO:0000313" key="3">
    <source>
        <dbReference type="EMBL" id="KAG8372851.1"/>
    </source>
</evidence>
<comment type="caution">
    <text evidence="3">The sequence shown here is derived from an EMBL/GenBank/DDBJ whole genome shotgun (WGS) entry which is preliminary data.</text>
</comment>
<gene>
    <name evidence="3" type="ORF">BUALT_Bualt12G0109900</name>
</gene>
<keyword evidence="2" id="KW-0472">Membrane</keyword>
<name>A0AAV6WP94_9LAMI</name>
<reference evidence="3" key="1">
    <citation type="submission" date="2019-10" db="EMBL/GenBank/DDBJ databases">
        <authorList>
            <person name="Zhang R."/>
            <person name="Pan Y."/>
            <person name="Wang J."/>
            <person name="Ma R."/>
            <person name="Yu S."/>
        </authorList>
    </citation>
    <scope>NUCLEOTIDE SEQUENCE</scope>
    <source>
        <strain evidence="3">LA-IB0</strain>
        <tissue evidence="3">Leaf</tissue>
    </source>
</reference>
<dbReference type="AlphaFoldDB" id="A0AAV6WP94"/>
<sequence length="217" mass="23784">MKERDVVIDIDSSVDASQEAENPDRSNELIEGEHLVNVSNVKVVNGVSPNSGKNTKKEKRKSMSAKKHPKPPRPPRGLSLDAADQKLIKEISELAMIKRARIERMKALKRTKEVKALSVSASSSGNFVALLFTVLFCIVIIFQGCHSSGVSLRNNSAIVNPGSPNSNEASTGNIIAVSGQWDLTTTNMPLTNAGSPDLMERFSRSYNNYQGRRMMDK</sequence>
<evidence type="ECO:0008006" key="5">
    <source>
        <dbReference type="Google" id="ProtNLM"/>
    </source>
</evidence>
<keyword evidence="2" id="KW-1133">Transmembrane helix</keyword>
<evidence type="ECO:0000256" key="2">
    <source>
        <dbReference type="SAM" id="Phobius"/>
    </source>
</evidence>
<evidence type="ECO:0000313" key="4">
    <source>
        <dbReference type="Proteomes" id="UP000826271"/>
    </source>
</evidence>
<feature type="compositionally biased region" description="Low complexity" evidence="1">
    <location>
        <begin position="36"/>
        <end position="51"/>
    </location>
</feature>
<feature type="compositionally biased region" description="Basic residues" evidence="1">
    <location>
        <begin position="54"/>
        <end position="73"/>
    </location>
</feature>
<dbReference type="EMBL" id="WHWC01000012">
    <property type="protein sequence ID" value="KAG8372851.1"/>
    <property type="molecule type" value="Genomic_DNA"/>
</dbReference>
<feature type="transmembrane region" description="Helical" evidence="2">
    <location>
        <begin position="114"/>
        <end position="142"/>
    </location>
</feature>
<feature type="region of interest" description="Disordered" evidence="1">
    <location>
        <begin position="1"/>
        <end position="81"/>
    </location>
</feature>
<dbReference type="Proteomes" id="UP000826271">
    <property type="component" value="Unassembled WGS sequence"/>
</dbReference>
<evidence type="ECO:0000256" key="1">
    <source>
        <dbReference type="SAM" id="MobiDB-lite"/>
    </source>
</evidence>
<accession>A0AAV6WP94</accession>
<feature type="compositionally biased region" description="Basic and acidic residues" evidence="1">
    <location>
        <begin position="22"/>
        <end position="34"/>
    </location>
</feature>
<keyword evidence="4" id="KW-1185">Reference proteome</keyword>
<dbReference type="PANTHER" id="PTHR34188">
    <property type="entry name" value="OS01G0299500 PROTEIN"/>
    <property type="match status" value="1"/>
</dbReference>
<protein>
    <recommendedName>
        <fullName evidence="5">Transmembrane protein</fullName>
    </recommendedName>
</protein>
<organism evidence="3 4">
    <name type="scientific">Buddleja alternifolia</name>
    <dbReference type="NCBI Taxonomy" id="168488"/>
    <lineage>
        <taxon>Eukaryota</taxon>
        <taxon>Viridiplantae</taxon>
        <taxon>Streptophyta</taxon>
        <taxon>Embryophyta</taxon>
        <taxon>Tracheophyta</taxon>
        <taxon>Spermatophyta</taxon>
        <taxon>Magnoliopsida</taxon>
        <taxon>eudicotyledons</taxon>
        <taxon>Gunneridae</taxon>
        <taxon>Pentapetalae</taxon>
        <taxon>asterids</taxon>
        <taxon>lamiids</taxon>
        <taxon>Lamiales</taxon>
        <taxon>Scrophulariaceae</taxon>
        <taxon>Buddlejeae</taxon>
        <taxon>Buddleja</taxon>
    </lineage>
</organism>
<proteinExistence type="predicted"/>
<keyword evidence="2" id="KW-0812">Transmembrane</keyword>
<dbReference type="PANTHER" id="PTHR34188:SF5">
    <property type="entry name" value="OS05G0131900 PROTEIN"/>
    <property type="match status" value="1"/>
</dbReference>